<name>A0A931H5F5_9BURK</name>
<evidence type="ECO:0000313" key="3">
    <source>
        <dbReference type="Proteomes" id="UP000651050"/>
    </source>
</evidence>
<proteinExistence type="predicted"/>
<feature type="transmembrane region" description="Helical" evidence="1">
    <location>
        <begin position="115"/>
        <end position="131"/>
    </location>
</feature>
<dbReference type="PANTHER" id="PTHR34368">
    <property type="entry name" value="OS01G0962200 PROTEIN"/>
    <property type="match status" value="1"/>
</dbReference>
<evidence type="ECO:0000256" key="1">
    <source>
        <dbReference type="SAM" id="Phobius"/>
    </source>
</evidence>
<feature type="transmembrane region" description="Helical" evidence="1">
    <location>
        <begin position="162"/>
        <end position="182"/>
    </location>
</feature>
<feature type="transmembrane region" description="Helical" evidence="1">
    <location>
        <begin position="138"/>
        <end position="156"/>
    </location>
</feature>
<dbReference type="Proteomes" id="UP000651050">
    <property type="component" value="Unassembled WGS sequence"/>
</dbReference>
<evidence type="ECO:0008006" key="4">
    <source>
        <dbReference type="Google" id="ProtNLM"/>
    </source>
</evidence>
<reference evidence="2" key="1">
    <citation type="submission" date="2020-11" db="EMBL/GenBank/DDBJ databases">
        <title>Bacterial whole genome sequence for Caenimonas sp. DR4.4.</title>
        <authorList>
            <person name="Le V."/>
            <person name="Ko S.-R."/>
            <person name="Ahn C.-Y."/>
            <person name="Oh H.-M."/>
        </authorList>
    </citation>
    <scope>NUCLEOTIDE SEQUENCE</scope>
    <source>
        <strain evidence="2">DR4.4</strain>
    </source>
</reference>
<feature type="transmembrane region" description="Helical" evidence="1">
    <location>
        <begin position="53"/>
        <end position="70"/>
    </location>
</feature>
<keyword evidence="3" id="KW-1185">Reference proteome</keyword>
<protein>
    <recommendedName>
        <fullName evidence="4">Alkaline phytoceramidase</fullName>
    </recommendedName>
</protein>
<sequence>MSRLSKAELALLAAVACMSLFALLGPAVALPAGYHHFADARALGGIPFAGDVLSNLPFAVMGVAGLLSLARAGSGARVTERALAGLFFAGLVFTAFASSWYHLQPDDESLAVDRIGMSVAFAGLLGLAAANRVSERAGALLAFVVLWAAPAAALHASSSGDAGPWAVIQFGGMLLVVAFHGANARHSALPIRWAWVIAAYALGKMFEVADHEVFVLTGGAVSGHTIKHMLAALAAFPVLSALGPVCKPRQNVTRIMETNS</sequence>
<dbReference type="EMBL" id="JADWYS010000001">
    <property type="protein sequence ID" value="MBG9388793.1"/>
    <property type="molecule type" value="Genomic_DNA"/>
</dbReference>
<organism evidence="2 3">
    <name type="scientific">Caenimonas aquaedulcis</name>
    <dbReference type="NCBI Taxonomy" id="2793270"/>
    <lineage>
        <taxon>Bacteria</taxon>
        <taxon>Pseudomonadati</taxon>
        <taxon>Pseudomonadota</taxon>
        <taxon>Betaproteobacteria</taxon>
        <taxon>Burkholderiales</taxon>
        <taxon>Comamonadaceae</taxon>
        <taxon>Caenimonas</taxon>
    </lineage>
</organism>
<accession>A0A931H5F5</accession>
<feature type="transmembrane region" description="Helical" evidence="1">
    <location>
        <begin position="226"/>
        <end position="246"/>
    </location>
</feature>
<comment type="caution">
    <text evidence="2">The sequence shown here is derived from an EMBL/GenBank/DDBJ whole genome shotgun (WGS) entry which is preliminary data.</text>
</comment>
<gene>
    <name evidence="2" type="ORF">I5803_12240</name>
</gene>
<keyword evidence="1" id="KW-1133">Transmembrane helix</keyword>
<keyword evidence="1" id="KW-0472">Membrane</keyword>
<dbReference type="PANTHER" id="PTHR34368:SF1">
    <property type="entry name" value="OS01G0962200 PROTEIN"/>
    <property type="match status" value="1"/>
</dbReference>
<feature type="transmembrane region" description="Helical" evidence="1">
    <location>
        <begin position="189"/>
        <end position="206"/>
    </location>
</feature>
<evidence type="ECO:0000313" key="2">
    <source>
        <dbReference type="EMBL" id="MBG9388793.1"/>
    </source>
</evidence>
<dbReference type="AlphaFoldDB" id="A0A931H5F5"/>
<keyword evidence="1" id="KW-0812">Transmembrane</keyword>
<feature type="transmembrane region" description="Helical" evidence="1">
    <location>
        <begin position="82"/>
        <end position="103"/>
    </location>
</feature>